<sequence length="69" mass="8303">MARLRIQPMLDFRWVVKNRKIQPEAAFFPTKNQGLEWMNSNPRMQIAIKNRGERIQQAVLFHNNHLIFL</sequence>
<accession>A0ABX9F542</accession>
<evidence type="ECO:0000313" key="1">
    <source>
        <dbReference type="EMBL" id="RAY28745.1"/>
    </source>
</evidence>
<proteinExistence type="predicted"/>
<evidence type="ECO:0000313" key="2">
    <source>
        <dbReference type="Proteomes" id="UP000250603"/>
    </source>
</evidence>
<protein>
    <submittedName>
        <fullName evidence="1">Uncharacterized protein</fullName>
    </submittedName>
</protein>
<organism evidence="1 2">
    <name type="scientific">Enterobacter kobei</name>
    <dbReference type="NCBI Taxonomy" id="208224"/>
    <lineage>
        <taxon>Bacteria</taxon>
        <taxon>Pseudomonadati</taxon>
        <taxon>Pseudomonadota</taxon>
        <taxon>Gammaproteobacteria</taxon>
        <taxon>Enterobacterales</taxon>
        <taxon>Enterobacteriaceae</taxon>
        <taxon>Enterobacter</taxon>
        <taxon>Enterobacter cloacae complex</taxon>
    </lineage>
</organism>
<comment type="caution">
    <text evidence="1">The sequence shown here is derived from an EMBL/GenBank/DDBJ whole genome shotgun (WGS) entry which is preliminary data.</text>
</comment>
<dbReference type="EMBL" id="QMCK01000016">
    <property type="protein sequence ID" value="RAY28745.1"/>
    <property type="molecule type" value="Genomic_DNA"/>
</dbReference>
<gene>
    <name evidence="1" type="ORF">DP181_05100</name>
</gene>
<keyword evidence="2" id="KW-1185">Reference proteome</keyword>
<reference evidence="1 2" key="1">
    <citation type="submission" date="2018-06" db="EMBL/GenBank/DDBJ databases">
        <title>ACT-28, a chromosomally-encoded AmpC with carbapenemase activity from Enterobacter kobei.</title>
        <authorList>
            <person name="Jousset A.B."/>
            <person name="Oueslati S."/>
            <person name="Bernabeu S."/>
            <person name="Takissian J."/>
            <person name="Creton E."/>
            <person name="Vogel A."/>
            <person name="Cotellon G."/>
            <person name="Bonnin R.A."/>
            <person name="Dortet L."/>
            <person name="Naas T."/>
        </authorList>
    </citation>
    <scope>NUCLEOTIDE SEQUENCE [LARGE SCALE GENOMIC DNA]</scope>
    <source>
        <strain evidence="1 2">149H6</strain>
    </source>
</reference>
<name>A0ABX9F542_9ENTR</name>
<dbReference type="Proteomes" id="UP000250603">
    <property type="component" value="Unassembled WGS sequence"/>
</dbReference>